<sequence>MPILRTLSVLAVLVFAVAAWLAVLLRDATTLHLLDGEMAPANITAAGSLPTSPPPTLDWQPIDQGVLASWRGPYWLRWQSTADTAADDDGRALRLALRAASQLYWNGQPLAGNGRVGMTAAQERPGQVDITRVLPPSAPGSVDELLVLASSHHQQFGLHSADALVAVAPAQVLYQRGLLPWLIAAFATGALAAACLYFLALQRGRPQMPGGRLLLALCAVGIALPMIEACRPLLGYTYPWHAPRLYALLVLHVAAAVLLPAYLAQRFNVSVRRGLRIGYLLVLLLAVIALPSFDSRSAVVLLLSLLASAALLLRTQGEREERWPILALLLAGVLALLVAPGAFLDGPYFLLLAVLMGFLLLCHAAQVRALDLHNARLREERASLSLQLLQRGIQPHWLMNTLTCLQELIEQAPPRASRLVESLAEQFDRLRDSSSRRSVPLAEELALCRNHLDIVGQALDQTIALDVDADDLQLSLPPGVLHAQVENALTHAGAVACAQHPFRLRVQRDGERWILELRSARGSAPHRGQGTGTRYIEASLAASHPNCWQYSQGADGADWCSRIELTCAS</sequence>
<evidence type="ECO:0000313" key="4">
    <source>
        <dbReference type="Proteomes" id="UP000051863"/>
    </source>
</evidence>
<feature type="transmembrane region" description="Helical" evidence="1">
    <location>
        <begin position="178"/>
        <end position="201"/>
    </location>
</feature>
<dbReference type="PATRIC" id="fig|405446.3.peg.386"/>
<name>A0A0R0CKP2_9GAMM</name>
<feature type="transmembrane region" description="Helical" evidence="1">
    <location>
        <begin position="325"/>
        <end position="343"/>
    </location>
</feature>
<gene>
    <name evidence="3" type="ORF">ABB27_05350</name>
</gene>
<dbReference type="OrthoDB" id="625140at2"/>
<dbReference type="GO" id="GO:0000155">
    <property type="term" value="F:phosphorelay sensor kinase activity"/>
    <property type="evidence" value="ECO:0007669"/>
    <property type="project" value="InterPro"/>
</dbReference>
<dbReference type="GO" id="GO:0016020">
    <property type="term" value="C:membrane"/>
    <property type="evidence" value="ECO:0007669"/>
    <property type="project" value="InterPro"/>
</dbReference>
<accession>A0A0R0CKP2</accession>
<dbReference type="Proteomes" id="UP000051863">
    <property type="component" value="Unassembled WGS sequence"/>
</dbReference>
<keyword evidence="1" id="KW-0472">Membrane</keyword>
<evidence type="ECO:0000259" key="2">
    <source>
        <dbReference type="Pfam" id="PF06580"/>
    </source>
</evidence>
<dbReference type="AlphaFoldDB" id="A0A0R0CKP2"/>
<protein>
    <submittedName>
        <fullName evidence="3">ATPase</fullName>
    </submittedName>
</protein>
<feature type="transmembrane region" description="Helical" evidence="1">
    <location>
        <begin position="349"/>
        <end position="370"/>
    </location>
</feature>
<dbReference type="PANTHER" id="PTHR34220:SF7">
    <property type="entry name" value="SENSOR HISTIDINE KINASE YPDA"/>
    <property type="match status" value="1"/>
</dbReference>
<feature type="transmembrane region" description="Helical" evidence="1">
    <location>
        <begin position="213"/>
        <end position="234"/>
    </location>
</feature>
<organism evidence="3 4">
    <name type="scientific">Stenotrophomonas terrae</name>
    <dbReference type="NCBI Taxonomy" id="405446"/>
    <lineage>
        <taxon>Bacteria</taxon>
        <taxon>Pseudomonadati</taxon>
        <taxon>Pseudomonadota</taxon>
        <taxon>Gammaproteobacteria</taxon>
        <taxon>Lysobacterales</taxon>
        <taxon>Lysobacteraceae</taxon>
        <taxon>Stenotrophomonas</taxon>
    </lineage>
</organism>
<keyword evidence="1" id="KW-0812">Transmembrane</keyword>
<dbReference type="PANTHER" id="PTHR34220">
    <property type="entry name" value="SENSOR HISTIDINE KINASE YPDA"/>
    <property type="match status" value="1"/>
</dbReference>
<feature type="transmembrane region" description="Helical" evidence="1">
    <location>
        <begin position="275"/>
        <end position="291"/>
    </location>
</feature>
<dbReference type="InterPro" id="IPR050640">
    <property type="entry name" value="Bact_2-comp_sensor_kinase"/>
</dbReference>
<reference evidence="3 4" key="1">
    <citation type="submission" date="2015-05" db="EMBL/GenBank/DDBJ databases">
        <title>Genome sequencing and analysis of members of genus Stenotrophomonas.</title>
        <authorList>
            <person name="Patil P.P."/>
            <person name="Midha S."/>
            <person name="Patil P.B."/>
        </authorList>
    </citation>
    <scope>NUCLEOTIDE SEQUENCE [LARGE SCALE GENOMIC DNA]</scope>
    <source>
        <strain evidence="3 4">DSM 18941</strain>
    </source>
</reference>
<evidence type="ECO:0000256" key="1">
    <source>
        <dbReference type="SAM" id="Phobius"/>
    </source>
</evidence>
<proteinExistence type="predicted"/>
<feature type="transmembrane region" description="Helical" evidence="1">
    <location>
        <begin position="246"/>
        <end position="263"/>
    </location>
</feature>
<dbReference type="RefSeq" id="WP_057627197.1">
    <property type="nucleotide sequence ID" value="NZ_LDJJ01000014.1"/>
</dbReference>
<dbReference type="Pfam" id="PF06580">
    <property type="entry name" value="His_kinase"/>
    <property type="match status" value="1"/>
</dbReference>
<keyword evidence="4" id="KW-1185">Reference proteome</keyword>
<comment type="caution">
    <text evidence="3">The sequence shown here is derived from an EMBL/GenBank/DDBJ whole genome shotgun (WGS) entry which is preliminary data.</text>
</comment>
<keyword evidence="1" id="KW-1133">Transmembrane helix</keyword>
<dbReference type="InterPro" id="IPR010559">
    <property type="entry name" value="Sig_transdc_His_kin_internal"/>
</dbReference>
<feature type="domain" description="Signal transduction histidine kinase internal region" evidence="2">
    <location>
        <begin position="385"/>
        <end position="454"/>
    </location>
</feature>
<dbReference type="EMBL" id="LDJJ01000014">
    <property type="protein sequence ID" value="KRG69926.1"/>
    <property type="molecule type" value="Genomic_DNA"/>
</dbReference>
<feature type="transmembrane region" description="Helical" evidence="1">
    <location>
        <begin position="297"/>
        <end position="313"/>
    </location>
</feature>
<evidence type="ECO:0000313" key="3">
    <source>
        <dbReference type="EMBL" id="KRG69926.1"/>
    </source>
</evidence>